<dbReference type="GO" id="GO:0016787">
    <property type="term" value="F:hydrolase activity"/>
    <property type="evidence" value="ECO:0007669"/>
    <property type="project" value="UniProtKB-KW"/>
</dbReference>
<dbReference type="KEGG" id="tsu:Tresu_0816"/>
<dbReference type="STRING" id="869209.Tresu_0816"/>
<evidence type="ECO:0000313" key="3">
    <source>
        <dbReference type="Proteomes" id="UP000006852"/>
    </source>
</evidence>
<keyword evidence="3" id="KW-1185">Reference proteome</keyword>
<reference evidence="3" key="2">
    <citation type="submission" date="2011-04" db="EMBL/GenBank/DDBJ databases">
        <title>The complete genome of chromosome of Treponema succinifaciens DSM 2489.</title>
        <authorList>
            <person name="Lucas S."/>
            <person name="Copeland A."/>
            <person name="Lapidus A."/>
            <person name="Bruce D."/>
            <person name="Goodwin L."/>
            <person name="Pitluck S."/>
            <person name="Peters L."/>
            <person name="Kyrpides N."/>
            <person name="Mavromatis K."/>
            <person name="Ivanova N."/>
            <person name="Ovchinnikova G."/>
            <person name="Teshima H."/>
            <person name="Detter J.C."/>
            <person name="Tapia R."/>
            <person name="Han C."/>
            <person name="Land M."/>
            <person name="Hauser L."/>
            <person name="Markowitz V."/>
            <person name="Cheng J.-F."/>
            <person name="Hugenholtz P."/>
            <person name="Woyke T."/>
            <person name="Wu D."/>
            <person name="Gronow S."/>
            <person name="Wellnitz S."/>
            <person name="Brambilla E."/>
            <person name="Klenk H.-P."/>
            <person name="Eisen J.A."/>
        </authorList>
    </citation>
    <scope>NUCLEOTIDE SEQUENCE [LARGE SCALE GENOMIC DNA]</scope>
    <source>
        <strain evidence="3">ATCC 33096 / DSM 2489 / 6091</strain>
    </source>
</reference>
<proteinExistence type="predicted"/>
<dbReference type="PANTHER" id="PTHR43736">
    <property type="entry name" value="ADP-RIBOSE PYROPHOSPHATASE"/>
    <property type="match status" value="1"/>
</dbReference>
<dbReference type="HOGENOM" id="CLU_037162_15_0_12"/>
<dbReference type="OrthoDB" id="9800077at2"/>
<dbReference type="Gene3D" id="3.90.79.10">
    <property type="entry name" value="Nucleoside Triphosphate Pyrophosphohydrolase"/>
    <property type="match status" value="1"/>
</dbReference>
<name>F2NXD1_TRES6</name>
<sequence length="179" mass="20552">MENNRFNFCPECGSKKIQTLLNGRQWFCPDCGLELFNNVASAVGVILENEKHEILFERRAKEPRKNFLAFPGGFCEPDEEPEKSVMRECSEEIGVVPEKIKFVGAFPNTYVYKKIIYKTCDMFYSASLPSGFEFKTQKSEVISLEWVKVESLADIEKIPLAFESAKKALLKYLEIKNAR</sequence>
<dbReference type="InterPro" id="IPR000086">
    <property type="entry name" value="NUDIX_hydrolase_dom"/>
</dbReference>
<feature type="domain" description="Nudix hydrolase" evidence="1">
    <location>
        <begin position="38"/>
        <end position="173"/>
    </location>
</feature>
<dbReference type="PANTHER" id="PTHR43736:SF1">
    <property type="entry name" value="DIHYDRONEOPTERIN TRIPHOSPHATE DIPHOSPHATASE"/>
    <property type="match status" value="1"/>
</dbReference>
<gene>
    <name evidence="2" type="ordered locus">Tresu_0816</name>
</gene>
<evidence type="ECO:0000259" key="1">
    <source>
        <dbReference type="PROSITE" id="PS51462"/>
    </source>
</evidence>
<dbReference type="CDD" id="cd04681">
    <property type="entry name" value="NUDIX_Hydrolase"/>
    <property type="match status" value="1"/>
</dbReference>
<dbReference type="InterPro" id="IPR015797">
    <property type="entry name" value="NUDIX_hydrolase-like_dom_sf"/>
</dbReference>
<evidence type="ECO:0000313" key="2">
    <source>
        <dbReference type="EMBL" id="AEB13744.1"/>
    </source>
</evidence>
<dbReference type="GeneID" id="302997992"/>
<dbReference type="RefSeq" id="WP_013701037.1">
    <property type="nucleotide sequence ID" value="NC_015385.1"/>
</dbReference>
<accession>F2NXD1</accession>
<dbReference type="Proteomes" id="UP000006852">
    <property type="component" value="Chromosome"/>
</dbReference>
<dbReference type="SUPFAM" id="SSF55811">
    <property type="entry name" value="Nudix"/>
    <property type="match status" value="1"/>
</dbReference>
<dbReference type="PROSITE" id="PS51462">
    <property type="entry name" value="NUDIX"/>
    <property type="match status" value="1"/>
</dbReference>
<dbReference type="eggNOG" id="COG1051">
    <property type="taxonomic scope" value="Bacteria"/>
</dbReference>
<organism evidence="2 3">
    <name type="scientific">Treponema succinifaciens (strain ATCC 33096 / DSM 2489 / 6091)</name>
    <dbReference type="NCBI Taxonomy" id="869209"/>
    <lineage>
        <taxon>Bacteria</taxon>
        <taxon>Pseudomonadati</taxon>
        <taxon>Spirochaetota</taxon>
        <taxon>Spirochaetia</taxon>
        <taxon>Spirochaetales</taxon>
        <taxon>Treponemataceae</taxon>
        <taxon>Treponema</taxon>
    </lineage>
</organism>
<reference evidence="2 3" key="1">
    <citation type="journal article" date="2011" name="Stand. Genomic Sci.">
        <title>Complete genome sequence of Treponema succinifaciens type strain (6091).</title>
        <authorList>
            <person name="Han C."/>
            <person name="Gronow S."/>
            <person name="Teshima H."/>
            <person name="Lapidus A."/>
            <person name="Nolan M."/>
            <person name="Lucas S."/>
            <person name="Hammon N."/>
            <person name="Deshpande S."/>
            <person name="Cheng J.F."/>
            <person name="Zeytun A."/>
            <person name="Tapia R."/>
            <person name="Goodwin L."/>
            <person name="Pitluck S."/>
            <person name="Liolios K."/>
            <person name="Pagani I."/>
            <person name="Ivanova N."/>
            <person name="Mavromatis K."/>
            <person name="Mikhailova N."/>
            <person name="Huntemann M."/>
            <person name="Pati A."/>
            <person name="Chen A."/>
            <person name="Palaniappan K."/>
            <person name="Land M."/>
            <person name="Hauser L."/>
            <person name="Brambilla E.M."/>
            <person name="Rohde M."/>
            <person name="Goker M."/>
            <person name="Woyke T."/>
            <person name="Bristow J."/>
            <person name="Eisen J.A."/>
            <person name="Markowitz V."/>
            <person name="Hugenholtz P."/>
            <person name="Kyrpides N.C."/>
            <person name="Klenk H.P."/>
            <person name="Detter J.C."/>
        </authorList>
    </citation>
    <scope>NUCLEOTIDE SEQUENCE [LARGE SCALE GENOMIC DNA]</scope>
    <source>
        <strain evidence="3">ATCC 33096 / DSM 2489 / 6091</strain>
    </source>
</reference>
<protein>
    <submittedName>
        <fullName evidence="2">NUDIX hydrolase</fullName>
    </submittedName>
</protein>
<dbReference type="Gene3D" id="2.20.25.10">
    <property type="match status" value="1"/>
</dbReference>
<keyword evidence="2" id="KW-0378">Hydrolase</keyword>
<dbReference type="AlphaFoldDB" id="F2NXD1"/>
<dbReference type="Pfam" id="PF00293">
    <property type="entry name" value="NUDIX"/>
    <property type="match status" value="1"/>
</dbReference>
<dbReference type="EMBL" id="CP002631">
    <property type="protein sequence ID" value="AEB13744.1"/>
    <property type="molecule type" value="Genomic_DNA"/>
</dbReference>